<sequence length="270" mass="28399">MMFNSLTALAALTTVALASHGRIPSDVSRRHHELAARAPQPEPEPEPEAFAGNGTHVLEKRAFTNARATWYDVGLGACGDHNVAGDFIVAMNTPQYGKGYPGPHCGDKIKITYKGITAIATVKDECPGCGYGMLDFSKGLFTHFAPLGAGVIYMSWSFVGEDDDPAPAPKPKPTTTKKPIPKPTHTPEPEPEPKPSSVTHKTTSTHKSTSTHKTTTSKHTTASSTTTTTTPTATPTVVGPQNILGLEQAVIGFANVMAIAAGVTVDAEAN</sequence>
<reference evidence="4 5" key="1">
    <citation type="journal article" date="2016" name="Mol. Biol. Evol.">
        <title>Comparative Genomics of Early-Diverging Mushroom-Forming Fungi Provides Insights into the Origins of Lignocellulose Decay Capabilities.</title>
        <authorList>
            <person name="Nagy L.G."/>
            <person name="Riley R."/>
            <person name="Tritt A."/>
            <person name="Adam C."/>
            <person name="Daum C."/>
            <person name="Floudas D."/>
            <person name="Sun H."/>
            <person name="Yadav J.S."/>
            <person name="Pangilinan J."/>
            <person name="Larsson K.H."/>
            <person name="Matsuura K."/>
            <person name="Barry K."/>
            <person name="Labutti K."/>
            <person name="Kuo R."/>
            <person name="Ohm R.A."/>
            <person name="Bhattacharya S.S."/>
            <person name="Shirouzu T."/>
            <person name="Yoshinaga Y."/>
            <person name="Martin F.M."/>
            <person name="Grigoriev I.V."/>
            <person name="Hibbett D.S."/>
        </authorList>
    </citation>
    <scope>NUCLEOTIDE SEQUENCE [LARGE SCALE GENOMIC DNA]</scope>
    <source>
        <strain evidence="4 5">HHB12029</strain>
    </source>
</reference>
<proteinExistence type="predicted"/>
<protein>
    <recommendedName>
        <fullName evidence="6">RlpA-like protein double-psi beta-barrel domain-containing protein</fullName>
    </recommendedName>
</protein>
<dbReference type="CDD" id="cd22191">
    <property type="entry name" value="DPBB_RlpA_EXP_N-like"/>
    <property type="match status" value="1"/>
</dbReference>
<feature type="region of interest" description="Disordered" evidence="2">
    <location>
        <begin position="27"/>
        <end position="51"/>
    </location>
</feature>
<dbReference type="PANTHER" id="PTHR31836">
    <property type="match status" value="1"/>
</dbReference>
<evidence type="ECO:0000313" key="5">
    <source>
        <dbReference type="Proteomes" id="UP000077266"/>
    </source>
</evidence>
<gene>
    <name evidence="4" type="ORF">EXIGLDRAFT_780386</name>
</gene>
<dbReference type="PANTHER" id="PTHR31836:SF28">
    <property type="entry name" value="SRCR DOMAIN-CONTAINING PROTEIN-RELATED"/>
    <property type="match status" value="1"/>
</dbReference>
<evidence type="ECO:0000256" key="2">
    <source>
        <dbReference type="SAM" id="MobiDB-lite"/>
    </source>
</evidence>
<dbReference type="STRING" id="1314781.A0A165BM50"/>
<dbReference type="EMBL" id="KV426437">
    <property type="protein sequence ID" value="KZV80887.1"/>
    <property type="molecule type" value="Genomic_DNA"/>
</dbReference>
<feature type="chain" id="PRO_5007855722" description="RlpA-like protein double-psi beta-barrel domain-containing protein" evidence="3">
    <location>
        <begin position="19"/>
        <end position="270"/>
    </location>
</feature>
<dbReference type="SUPFAM" id="SSF50685">
    <property type="entry name" value="Barwin-like endoglucanases"/>
    <property type="match status" value="1"/>
</dbReference>
<dbReference type="Proteomes" id="UP000077266">
    <property type="component" value="Unassembled WGS sequence"/>
</dbReference>
<evidence type="ECO:0008006" key="6">
    <source>
        <dbReference type="Google" id="ProtNLM"/>
    </source>
</evidence>
<feature type="region of interest" description="Disordered" evidence="2">
    <location>
        <begin position="164"/>
        <end position="239"/>
    </location>
</feature>
<accession>A0A165BM50</accession>
<organism evidence="4 5">
    <name type="scientific">Exidia glandulosa HHB12029</name>
    <dbReference type="NCBI Taxonomy" id="1314781"/>
    <lineage>
        <taxon>Eukaryota</taxon>
        <taxon>Fungi</taxon>
        <taxon>Dikarya</taxon>
        <taxon>Basidiomycota</taxon>
        <taxon>Agaricomycotina</taxon>
        <taxon>Agaricomycetes</taxon>
        <taxon>Auriculariales</taxon>
        <taxon>Exidiaceae</taxon>
        <taxon>Exidia</taxon>
    </lineage>
</organism>
<keyword evidence="5" id="KW-1185">Reference proteome</keyword>
<keyword evidence="1 3" id="KW-0732">Signal</keyword>
<dbReference type="OrthoDB" id="623670at2759"/>
<dbReference type="InterPro" id="IPR051477">
    <property type="entry name" value="Expansin_CellWall"/>
</dbReference>
<dbReference type="Gene3D" id="2.40.40.10">
    <property type="entry name" value="RlpA-like domain"/>
    <property type="match status" value="1"/>
</dbReference>
<evidence type="ECO:0000256" key="3">
    <source>
        <dbReference type="SAM" id="SignalP"/>
    </source>
</evidence>
<evidence type="ECO:0000256" key="1">
    <source>
        <dbReference type="ARBA" id="ARBA00022729"/>
    </source>
</evidence>
<dbReference type="AlphaFoldDB" id="A0A165BM50"/>
<dbReference type="InterPro" id="IPR036908">
    <property type="entry name" value="RlpA-like_sf"/>
</dbReference>
<feature type="signal peptide" evidence="3">
    <location>
        <begin position="1"/>
        <end position="18"/>
    </location>
</feature>
<dbReference type="InParanoid" id="A0A165BM50"/>
<evidence type="ECO:0000313" key="4">
    <source>
        <dbReference type="EMBL" id="KZV80887.1"/>
    </source>
</evidence>
<name>A0A165BM50_EXIGL</name>
<feature type="compositionally biased region" description="Low complexity" evidence="2">
    <location>
        <begin position="195"/>
        <end position="237"/>
    </location>
</feature>